<dbReference type="InterPro" id="IPR001296">
    <property type="entry name" value="Glyco_trans_1"/>
</dbReference>
<dbReference type="PANTHER" id="PTHR46401:SF2">
    <property type="entry name" value="GLYCOSYLTRANSFERASE WBBK-RELATED"/>
    <property type="match status" value="1"/>
</dbReference>
<evidence type="ECO:0000259" key="3">
    <source>
        <dbReference type="Pfam" id="PF13439"/>
    </source>
</evidence>
<protein>
    <submittedName>
        <fullName evidence="4">Glycosyltransferase</fullName>
        <ecNumber evidence="4">2.4.-.-</ecNumber>
    </submittedName>
</protein>
<dbReference type="EC" id="2.4.-.-" evidence="4"/>
<accession>A0ABS5VVU4</accession>
<dbReference type="PANTHER" id="PTHR46401">
    <property type="entry name" value="GLYCOSYLTRANSFERASE WBBK-RELATED"/>
    <property type="match status" value="1"/>
</dbReference>
<gene>
    <name evidence="4" type="ORF">KK060_18770</name>
</gene>
<feature type="domain" description="Glycosyl transferase family 1" evidence="2">
    <location>
        <begin position="183"/>
        <end position="313"/>
    </location>
</feature>
<reference evidence="4 5" key="1">
    <citation type="submission" date="2021-05" db="EMBL/GenBank/DDBJ databases">
        <title>A Polyphasic approach of four new species of the genus Ohtaekwangia: Ohtaekwangia histidinii sp. nov., Ohtaekwangia cretensis sp. nov., Ohtaekwangia indiensis sp. nov., Ohtaekwangia reichenbachii sp. nov. from diverse environment.</title>
        <authorList>
            <person name="Octaviana S."/>
        </authorList>
    </citation>
    <scope>NUCLEOTIDE SEQUENCE [LARGE SCALE GENOMIC DNA]</scope>
    <source>
        <strain evidence="4 5">PWU20</strain>
    </source>
</reference>
<dbReference type="SUPFAM" id="SSF53756">
    <property type="entry name" value="UDP-Glycosyltransferase/glycogen phosphorylase"/>
    <property type="match status" value="1"/>
</dbReference>
<proteinExistence type="predicted"/>
<organism evidence="4 5">
    <name type="scientific">Chryseosolibacter indicus</name>
    <dbReference type="NCBI Taxonomy" id="2782351"/>
    <lineage>
        <taxon>Bacteria</taxon>
        <taxon>Pseudomonadati</taxon>
        <taxon>Bacteroidota</taxon>
        <taxon>Cytophagia</taxon>
        <taxon>Cytophagales</taxon>
        <taxon>Chryseotaleaceae</taxon>
        <taxon>Chryseosolibacter</taxon>
    </lineage>
</organism>
<dbReference type="Proteomes" id="UP000772618">
    <property type="component" value="Unassembled WGS sequence"/>
</dbReference>
<keyword evidence="1 4" id="KW-0808">Transferase</keyword>
<keyword evidence="4" id="KW-0328">Glycosyltransferase</keyword>
<evidence type="ECO:0000313" key="4">
    <source>
        <dbReference type="EMBL" id="MBT1705341.1"/>
    </source>
</evidence>
<keyword evidence="5" id="KW-1185">Reference proteome</keyword>
<evidence type="ECO:0000256" key="1">
    <source>
        <dbReference type="ARBA" id="ARBA00022679"/>
    </source>
</evidence>
<evidence type="ECO:0000259" key="2">
    <source>
        <dbReference type="Pfam" id="PF00534"/>
    </source>
</evidence>
<feature type="domain" description="Glycosyltransferase subfamily 4-like N-terminal" evidence="3">
    <location>
        <begin position="72"/>
        <end position="177"/>
    </location>
</feature>
<sequence length="361" mass="41060">MALKNIVHIVNNVDKVNFGVWNAAIFGSQYLQNKYAISSFLWICTVGNEESINKINVPSKFLGQEMKSSEALVVLIKQSSFDIDSTLIVTHGCWGMPTKLGLHLKRLGFKWIYSPHGMLEPWSLKQKWLKKWIYFNLFERKWLGKADCIRAVSRREAGNLKKLFSSAINVIENGVEVAPLEDKSTDEELYLFMARLHQKKGILPLAQAWDKMMQGVHGKKLIIAGPDEGELIKIRPYLKGNVEYIGPVYGDEKINLLKRAHYYILPSYSEGFPTSVVEAMSYGLIPIISEGCNFETVFNENLGYKVEPSLDSIKSVLKELKDKKFDKGLSFRNWQFVSNCNSEASIAEKLFKLYVDIVGSK</sequence>
<dbReference type="InterPro" id="IPR028098">
    <property type="entry name" value="Glyco_trans_4-like_N"/>
</dbReference>
<name>A0ABS5VVU4_9BACT</name>
<dbReference type="EMBL" id="JAHESD010000053">
    <property type="protein sequence ID" value="MBT1705341.1"/>
    <property type="molecule type" value="Genomic_DNA"/>
</dbReference>
<dbReference type="Pfam" id="PF00534">
    <property type="entry name" value="Glycos_transf_1"/>
    <property type="match status" value="1"/>
</dbReference>
<dbReference type="RefSeq" id="WP_254155291.1">
    <property type="nucleotide sequence ID" value="NZ_JAHESD010000053.1"/>
</dbReference>
<dbReference type="Pfam" id="PF13439">
    <property type="entry name" value="Glyco_transf_4"/>
    <property type="match status" value="1"/>
</dbReference>
<evidence type="ECO:0000313" key="5">
    <source>
        <dbReference type="Proteomes" id="UP000772618"/>
    </source>
</evidence>
<comment type="caution">
    <text evidence="4">The sequence shown here is derived from an EMBL/GenBank/DDBJ whole genome shotgun (WGS) entry which is preliminary data.</text>
</comment>
<dbReference type="GO" id="GO:0016757">
    <property type="term" value="F:glycosyltransferase activity"/>
    <property type="evidence" value="ECO:0007669"/>
    <property type="project" value="UniProtKB-KW"/>
</dbReference>
<dbReference type="Gene3D" id="3.40.50.2000">
    <property type="entry name" value="Glycogen Phosphorylase B"/>
    <property type="match status" value="2"/>
</dbReference>